<dbReference type="EMBL" id="JACHXI010000007">
    <property type="protein sequence ID" value="MBB3103526.1"/>
    <property type="molecule type" value="Genomic_DNA"/>
</dbReference>
<accession>A0A839T4V8</accession>
<evidence type="ECO:0000313" key="6">
    <source>
        <dbReference type="EMBL" id="MBB3103526.1"/>
    </source>
</evidence>
<keyword evidence="3 6" id="KW-0238">DNA-binding</keyword>
<dbReference type="FunFam" id="1.10.10.10:FF:000001">
    <property type="entry name" value="LysR family transcriptional regulator"/>
    <property type="match status" value="1"/>
</dbReference>
<dbReference type="Pfam" id="PF00126">
    <property type="entry name" value="HTH_1"/>
    <property type="match status" value="1"/>
</dbReference>
<keyword evidence="2" id="KW-0805">Transcription regulation</keyword>
<evidence type="ECO:0000256" key="3">
    <source>
        <dbReference type="ARBA" id="ARBA00023125"/>
    </source>
</evidence>
<dbReference type="InterPro" id="IPR000847">
    <property type="entry name" value="LysR_HTH_N"/>
</dbReference>
<dbReference type="RefSeq" id="WP_183166461.1">
    <property type="nucleotide sequence ID" value="NZ_JACHXI010000007.1"/>
</dbReference>
<dbReference type="PROSITE" id="PS50931">
    <property type="entry name" value="HTH_LYSR"/>
    <property type="match status" value="1"/>
</dbReference>
<dbReference type="InterPro" id="IPR005119">
    <property type="entry name" value="LysR_subst-bd"/>
</dbReference>
<dbReference type="SUPFAM" id="SSF53850">
    <property type="entry name" value="Periplasmic binding protein-like II"/>
    <property type="match status" value="1"/>
</dbReference>
<dbReference type="CDD" id="cd08422">
    <property type="entry name" value="PBP2_CrgA_like"/>
    <property type="match status" value="1"/>
</dbReference>
<keyword evidence="4" id="KW-0804">Transcription</keyword>
<organism evidence="6 7">
    <name type="scientific">Azomonas macrocytogenes</name>
    <name type="common">Azotobacter macrocytogenes</name>
    <dbReference type="NCBI Taxonomy" id="69962"/>
    <lineage>
        <taxon>Bacteria</taxon>
        <taxon>Pseudomonadati</taxon>
        <taxon>Pseudomonadota</taxon>
        <taxon>Gammaproteobacteria</taxon>
        <taxon>Pseudomonadales</taxon>
        <taxon>Pseudomonadaceae</taxon>
        <taxon>Azomonas</taxon>
    </lineage>
</organism>
<dbReference type="GO" id="GO:0043565">
    <property type="term" value="F:sequence-specific DNA binding"/>
    <property type="evidence" value="ECO:0007669"/>
    <property type="project" value="TreeGrafter"/>
</dbReference>
<feature type="domain" description="HTH lysR-type" evidence="5">
    <location>
        <begin position="1"/>
        <end position="59"/>
    </location>
</feature>
<comment type="caution">
    <text evidence="6">The sequence shown here is derived from an EMBL/GenBank/DDBJ whole genome shotgun (WGS) entry which is preliminary data.</text>
</comment>
<sequence>MHDISTMAIFVEVARYGGLSAASRRLGLATSVISDRIAGLERRLGVKLLNRTTRSQTLTEAGAVYLERVIQILDDIAAMEACVMEESAIPRGTLRVTAPTPLGRHHIAPFVGDFSQQHPQIRIHLTLEDRFANVVGEGFDVAIRGGPVIDSNLVGCRLFDMRRVVVASPAYLDRHGVPERPENLREHACLIFNNEPHLYAQWHFAHAGRADMLRVEGALASTNSELPVAWALRGLGLAQKSWWEVAEHLEAGRLVRVLAAYEPEPVSFFAIHPVRSVQSRKTALFIEALSAYFRKPPFGLHG</sequence>
<evidence type="ECO:0000256" key="1">
    <source>
        <dbReference type="ARBA" id="ARBA00009437"/>
    </source>
</evidence>
<keyword evidence="7" id="KW-1185">Reference proteome</keyword>
<name>A0A839T4V8_AZOMA</name>
<evidence type="ECO:0000256" key="4">
    <source>
        <dbReference type="ARBA" id="ARBA00023163"/>
    </source>
</evidence>
<comment type="similarity">
    <text evidence="1">Belongs to the LysR transcriptional regulatory family.</text>
</comment>
<dbReference type="GO" id="GO:0003700">
    <property type="term" value="F:DNA-binding transcription factor activity"/>
    <property type="evidence" value="ECO:0007669"/>
    <property type="project" value="InterPro"/>
</dbReference>
<dbReference type="Gene3D" id="1.10.10.10">
    <property type="entry name" value="Winged helix-like DNA-binding domain superfamily/Winged helix DNA-binding domain"/>
    <property type="match status" value="1"/>
</dbReference>
<dbReference type="InterPro" id="IPR036388">
    <property type="entry name" value="WH-like_DNA-bd_sf"/>
</dbReference>
<dbReference type="InterPro" id="IPR058163">
    <property type="entry name" value="LysR-type_TF_proteobact-type"/>
</dbReference>
<dbReference type="Proteomes" id="UP000549250">
    <property type="component" value="Unassembled WGS sequence"/>
</dbReference>
<dbReference type="Gene3D" id="3.40.190.290">
    <property type="match status" value="1"/>
</dbReference>
<dbReference type="FunFam" id="3.40.190.290:FF:000001">
    <property type="entry name" value="Transcriptional regulator, LysR family"/>
    <property type="match status" value="1"/>
</dbReference>
<protein>
    <submittedName>
        <fullName evidence="6">DNA-binding transcriptional LysR family regulator</fullName>
    </submittedName>
</protein>
<dbReference type="SUPFAM" id="SSF46785">
    <property type="entry name" value="Winged helix' DNA-binding domain"/>
    <property type="match status" value="1"/>
</dbReference>
<dbReference type="InterPro" id="IPR036390">
    <property type="entry name" value="WH_DNA-bd_sf"/>
</dbReference>
<dbReference type="PANTHER" id="PTHR30537">
    <property type="entry name" value="HTH-TYPE TRANSCRIPTIONAL REGULATOR"/>
    <property type="match status" value="1"/>
</dbReference>
<reference evidence="6 7" key="1">
    <citation type="submission" date="2020-08" db="EMBL/GenBank/DDBJ databases">
        <title>Genomic Encyclopedia of Type Strains, Phase III (KMG-III): the genomes of soil and plant-associated and newly described type strains.</title>
        <authorList>
            <person name="Whitman W."/>
        </authorList>
    </citation>
    <scope>NUCLEOTIDE SEQUENCE [LARGE SCALE GENOMIC DNA]</scope>
    <source>
        <strain evidence="6 7">CECT 4462</strain>
    </source>
</reference>
<evidence type="ECO:0000313" key="7">
    <source>
        <dbReference type="Proteomes" id="UP000549250"/>
    </source>
</evidence>
<gene>
    <name evidence="6" type="ORF">FHR87_001922</name>
</gene>
<evidence type="ECO:0000259" key="5">
    <source>
        <dbReference type="PROSITE" id="PS50931"/>
    </source>
</evidence>
<dbReference type="GO" id="GO:0006351">
    <property type="term" value="P:DNA-templated transcription"/>
    <property type="evidence" value="ECO:0007669"/>
    <property type="project" value="TreeGrafter"/>
</dbReference>
<evidence type="ECO:0000256" key="2">
    <source>
        <dbReference type="ARBA" id="ARBA00023015"/>
    </source>
</evidence>
<dbReference type="AlphaFoldDB" id="A0A839T4V8"/>
<dbReference type="Pfam" id="PF03466">
    <property type="entry name" value="LysR_substrate"/>
    <property type="match status" value="1"/>
</dbReference>
<dbReference type="PANTHER" id="PTHR30537:SF5">
    <property type="entry name" value="HTH-TYPE TRANSCRIPTIONAL ACTIVATOR TTDR-RELATED"/>
    <property type="match status" value="1"/>
</dbReference>
<proteinExistence type="inferred from homology"/>